<proteinExistence type="predicted"/>
<evidence type="ECO:0000256" key="1">
    <source>
        <dbReference type="SAM" id="MobiDB-lite"/>
    </source>
</evidence>
<organism evidence="2 3">
    <name type="scientific">Mycobacterium cookii</name>
    <dbReference type="NCBI Taxonomy" id="1775"/>
    <lineage>
        <taxon>Bacteria</taxon>
        <taxon>Bacillati</taxon>
        <taxon>Actinomycetota</taxon>
        <taxon>Actinomycetes</taxon>
        <taxon>Mycobacteriales</taxon>
        <taxon>Mycobacteriaceae</taxon>
        <taxon>Mycobacterium</taxon>
    </lineage>
</organism>
<name>A0A7I7L138_9MYCO</name>
<sequence>MSAAADGVSRSSQYGQYCADNEEDHSGGDHDMYLVSADMSEGRSAQWWERSISVSLKRCGVASLDRWISRCAAGDLRQ</sequence>
<feature type="region of interest" description="Disordered" evidence="1">
    <location>
        <begin position="1"/>
        <end position="33"/>
    </location>
</feature>
<dbReference type="Proteomes" id="UP000465866">
    <property type="component" value="Chromosome"/>
</dbReference>
<gene>
    <name evidence="2" type="ORF">MCOO_35460</name>
</gene>
<evidence type="ECO:0000313" key="3">
    <source>
        <dbReference type="Proteomes" id="UP000465866"/>
    </source>
</evidence>
<accession>A0A7I7L138</accession>
<dbReference type="AlphaFoldDB" id="A0A7I7L138"/>
<keyword evidence="3" id="KW-1185">Reference proteome</keyword>
<dbReference type="KEGG" id="mcoo:MCOO_35460"/>
<protein>
    <submittedName>
        <fullName evidence="2">Uncharacterized protein</fullName>
    </submittedName>
</protein>
<reference evidence="2 3" key="1">
    <citation type="journal article" date="2019" name="Emerg. Microbes Infect.">
        <title>Comprehensive subspecies identification of 175 nontuberculous mycobacteria species based on 7547 genomic profiles.</title>
        <authorList>
            <person name="Matsumoto Y."/>
            <person name="Kinjo T."/>
            <person name="Motooka D."/>
            <person name="Nabeya D."/>
            <person name="Jung N."/>
            <person name="Uechi K."/>
            <person name="Horii T."/>
            <person name="Iida T."/>
            <person name="Fujita J."/>
            <person name="Nakamura S."/>
        </authorList>
    </citation>
    <scope>NUCLEOTIDE SEQUENCE [LARGE SCALE GENOMIC DNA]</scope>
    <source>
        <strain evidence="2 3">JCM 12404</strain>
    </source>
</reference>
<dbReference type="EMBL" id="AP022569">
    <property type="protein sequence ID" value="BBX47531.1"/>
    <property type="molecule type" value="Genomic_DNA"/>
</dbReference>
<evidence type="ECO:0000313" key="2">
    <source>
        <dbReference type="EMBL" id="BBX47531.1"/>
    </source>
</evidence>